<feature type="domain" description="Dipeptidylpeptidase IV N-terminal" evidence="2">
    <location>
        <begin position="76"/>
        <end position="333"/>
    </location>
</feature>
<comment type="caution">
    <text evidence="3">The sequence shown here is derived from an EMBL/GenBank/DDBJ whole genome shotgun (WGS) entry which is preliminary data.</text>
</comment>
<protein>
    <submittedName>
        <fullName evidence="3">S9 family peptidase</fullName>
    </submittedName>
</protein>
<dbReference type="Gene3D" id="2.140.10.30">
    <property type="entry name" value="Dipeptidylpeptidase IV, N-terminal domain"/>
    <property type="match status" value="1"/>
</dbReference>
<evidence type="ECO:0000313" key="3">
    <source>
        <dbReference type="EMBL" id="MBO8479528.1"/>
    </source>
</evidence>
<evidence type="ECO:0000259" key="2">
    <source>
        <dbReference type="Pfam" id="PF00930"/>
    </source>
</evidence>
<dbReference type="Pfam" id="PF00930">
    <property type="entry name" value="DPPIV_N"/>
    <property type="match status" value="1"/>
</dbReference>
<dbReference type="SUPFAM" id="SSF53474">
    <property type="entry name" value="alpha/beta-Hydrolases"/>
    <property type="match status" value="1"/>
</dbReference>
<reference evidence="3" key="1">
    <citation type="submission" date="2020-10" db="EMBL/GenBank/DDBJ databases">
        <authorList>
            <person name="Gilroy R."/>
        </authorList>
    </citation>
    <scope>NUCLEOTIDE SEQUENCE</scope>
    <source>
        <strain evidence="3">B3-1481</strain>
    </source>
</reference>
<gene>
    <name evidence="3" type="ORF">IAB76_00225</name>
</gene>
<dbReference type="InterPro" id="IPR001375">
    <property type="entry name" value="Peptidase_S9_cat"/>
</dbReference>
<proteinExistence type="predicted"/>
<organism evidence="3 4">
    <name type="scientific">Candidatus Cryptobacteroides avistercoris</name>
    <dbReference type="NCBI Taxonomy" id="2840758"/>
    <lineage>
        <taxon>Bacteria</taxon>
        <taxon>Pseudomonadati</taxon>
        <taxon>Bacteroidota</taxon>
        <taxon>Bacteroidia</taxon>
        <taxon>Bacteroidales</taxon>
        <taxon>Candidatus Cryptobacteroides</taxon>
    </lineage>
</organism>
<dbReference type="AlphaFoldDB" id="A0A9D9IVK6"/>
<dbReference type="EMBL" id="JADILW010000003">
    <property type="protein sequence ID" value="MBO8479528.1"/>
    <property type="molecule type" value="Genomic_DNA"/>
</dbReference>
<dbReference type="InterPro" id="IPR029058">
    <property type="entry name" value="AB_hydrolase_fold"/>
</dbReference>
<evidence type="ECO:0000313" key="4">
    <source>
        <dbReference type="Proteomes" id="UP000823769"/>
    </source>
</evidence>
<dbReference type="InterPro" id="IPR050278">
    <property type="entry name" value="Serine_Prot_S9B/DPPIV"/>
</dbReference>
<feature type="domain" description="Peptidase S9 prolyl oligopeptidase catalytic" evidence="1">
    <location>
        <begin position="423"/>
        <end position="616"/>
    </location>
</feature>
<dbReference type="GO" id="GO:0008239">
    <property type="term" value="F:dipeptidyl-peptidase activity"/>
    <property type="evidence" value="ECO:0007669"/>
    <property type="project" value="TreeGrafter"/>
</dbReference>
<dbReference type="Proteomes" id="UP000823769">
    <property type="component" value="Unassembled WGS sequence"/>
</dbReference>
<dbReference type="GO" id="GO:0006508">
    <property type="term" value="P:proteolysis"/>
    <property type="evidence" value="ECO:0007669"/>
    <property type="project" value="InterPro"/>
</dbReference>
<dbReference type="Pfam" id="PF00326">
    <property type="entry name" value="Peptidase_S9"/>
    <property type="match status" value="1"/>
</dbReference>
<evidence type="ECO:0000259" key="1">
    <source>
        <dbReference type="Pfam" id="PF00326"/>
    </source>
</evidence>
<dbReference type="PANTHER" id="PTHR11731:SF193">
    <property type="entry name" value="DIPEPTIDYL PEPTIDASE 9"/>
    <property type="match status" value="1"/>
</dbReference>
<dbReference type="SUPFAM" id="SSF82171">
    <property type="entry name" value="DPP6 N-terminal domain-like"/>
    <property type="match status" value="1"/>
</dbReference>
<dbReference type="Gene3D" id="3.40.50.1820">
    <property type="entry name" value="alpha/beta hydrolase"/>
    <property type="match status" value="1"/>
</dbReference>
<name>A0A9D9IVK6_9BACT</name>
<dbReference type="InterPro" id="IPR002469">
    <property type="entry name" value="Peptidase_S9B_N"/>
</dbReference>
<dbReference type="PANTHER" id="PTHR11731">
    <property type="entry name" value="PROTEASE FAMILY S9B,C DIPEPTIDYL-PEPTIDASE IV-RELATED"/>
    <property type="match status" value="1"/>
</dbReference>
<accession>A0A9D9IVK6</accession>
<sequence>MTLSAVAMLAAGLIAVHPEGNPGARLLTVEEAVRQSTRSVYPERVKLWWDADSQLTREEPKAARPDWTLPEGNPPEIVYGETVSRNEFGGSKWVIPSPDGSLLAVYRKDQSAVGTFPLFDITTRTGSTDEIRYPMAGMPSEKLAICICRTDGTIVSELQVSDFDEERYLTNPTWSPDGKYLFVQVLDRAQHHMKLNMYRASDGAFVRTILSEQNDAWVEPLDPLYFLKDSWNFLYRTDNRDGYRNLYLCDTLGVIARVTPCSADVAYVANDGRYVYYTSAEVSPIENHLFRVQVKGRRVGEPERLTWESGWHEIDMAPDCSKFIDRYSSLNVPGVTVVKNTSGEVINHILDAIDPLDEYAQCRVELGSVRSADNRYDNYYRLFYPRDYDPSKKYPLIVYVYGGPHSQMVSNKWLGDIRMWEMLMAQKGYFVYVQDNRGTQNRGAAFEKAINRQCGVAETEDQLAGLSALLDRIPAIDRGRIGVHGWSYGGFMALTLATARPDIFKVTVAGGPVIDWKWYEVMYGERYMDTPQTNPEGFEATSLLPKAANLGGRVLICQGVLDDTVVWQHSLNFIQKCIEAEKPVDFFAYPREKHNMEGRARVHLHEKITDYFETYL</sequence>
<dbReference type="GO" id="GO:0008236">
    <property type="term" value="F:serine-type peptidase activity"/>
    <property type="evidence" value="ECO:0007669"/>
    <property type="project" value="InterPro"/>
</dbReference>
<reference evidence="3" key="2">
    <citation type="journal article" date="2021" name="PeerJ">
        <title>Extensive microbial diversity within the chicken gut microbiome revealed by metagenomics and culture.</title>
        <authorList>
            <person name="Gilroy R."/>
            <person name="Ravi A."/>
            <person name="Getino M."/>
            <person name="Pursley I."/>
            <person name="Horton D.L."/>
            <person name="Alikhan N.F."/>
            <person name="Baker D."/>
            <person name="Gharbi K."/>
            <person name="Hall N."/>
            <person name="Watson M."/>
            <person name="Adriaenssens E.M."/>
            <person name="Foster-Nyarko E."/>
            <person name="Jarju S."/>
            <person name="Secka A."/>
            <person name="Antonio M."/>
            <person name="Oren A."/>
            <person name="Chaudhuri R.R."/>
            <person name="La Ragione R."/>
            <person name="Hildebrand F."/>
            <person name="Pallen M.J."/>
        </authorList>
    </citation>
    <scope>NUCLEOTIDE SEQUENCE</scope>
    <source>
        <strain evidence="3">B3-1481</strain>
    </source>
</reference>